<dbReference type="AlphaFoldDB" id="A0A0V0Z308"/>
<feature type="non-terminal residue" evidence="1">
    <location>
        <position position="1"/>
    </location>
</feature>
<protein>
    <submittedName>
        <fullName evidence="1">Uncharacterized protein</fullName>
    </submittedName>
</protein>
<comment type="caution">
    <text evidence="1">The sequence shown here is derived from an EMBL/GenBank/DDBJ whole genome shotgun (WGS) entry which is preliminary data.</text>
</comment>
<organism evidence="1 2">
    <name type="scientific">Trichinella spiralis</name>
    <name type="common">Trichina worm</name>
    <dbReference type="NCBI Taxonomy" id="6334"/>
    <lineage>
        <taxon>Eukaryota</taxon>
        <taxon>Metazoa</taxon>
        <taxon>Ecdysozoa</taxon>
        <taxon>Nematoda</taxon>
        <taxon>Enoplea</taxon>
        <taxon>Dorylaimia</taxon>
        <taxon>Trichinellida</taxon>
        <taxon>Trichinellidae</taxon>
        <taxon>Trichinella</taxon>
    </lineage>
</organism>
<accession>A0A0V0Z308</accession>
<keyword evidence="2" id="KW-1185">Reference proteome</keyword>
<dbReference type="InParanoid" id="A0A0V0Z308"/>
<sequence>LESSTANKRLPCAYLNTQGSGPFENPLKRIDRVFQHYNEVFVEIAKFCAIFRCFGQVDFPSFSVHFE</sequence>
<dbReference type="Proteomes" id="UP000054776">
    <property type="component" value="Unassembled WGS sequence"/>
</dbReference>
<proteinExistence type="predicted"/>
<reference evidence="1 2" key="1">
    <citation type="submission" date="2015-01" db="EMBL/GenBank/DDBJ databases">
        <title>Evolution of Trichinella species and genotypes.</title>
        <authorList>
            <person name="Korhonen P.K."/>
            <person name="Edoardo P."/>
            <person name="Giuseppe L.R."/>
            <person name="Gasser R.B."/>
        </authorList>
    </citation>
    <scope>NUCLEOTIDE SEQUENCE [LARGE SCALE GENOMIC DNA]</scope>
    <source>
        <strain evidence="1">ISS3</strain>
    </source>
</reference>
<dbReference type="OrthoDB" id="5922909at2759"/>
<dbReference type="EMBL" id="JYDH01002935">
    <property type="protein sequence ID" value="KRY06914.1"/>
    <property type="molecule type" value="Genomic_DNA"/>
</dbReference>
<gene>
    <name evidence="1" type="ORF">T01_5501</name>
</gene>
<evidence type="ECO:0000313" key="1">
    <source>
        <dbReference type="EMBL" id="KRY06914.1"/>
    </source>
</evidence>
<name>A0A0V0Z308_TRISP</name>
<evidence type="ECO:0000313" key="2">
    <source>
        <dbReference type="Proteomes" id="UP000054776"/>
    </source>
</evidence>